<accession>A0ABD6ECU9</accession>
<dbReference type="AlphaFoldDB" id="A0ABD6ECU9"/>
<feature type="region of interest" description="Disordered" evidence="1">
    <location>
        <begin position="316"/>
        <end position="337"/>
    </location>
</feature>
<evidence type="ECO:0000313" key="3">
    <source>
        <dbReference type="EMBL" id="MFH4974653.1"/>
    </source>
</evidence>
<keyword evidence="4" id="KW-1185">Reference proteome</keyword>
<feature type="chain" id="PRO_5044747444" evidence="2">
    <location>
        <begin position="19"/>
        <end position="337"/>
    </location>
</feature>
<keyword evidence="2" id="KW-0732">Signal</keyword>
<gene>
    <name evidence="3" type="ORF">AB6A40_001362</name>
</gene>
<evidence type="ECO:0000256" key="2">
    <source>
        <dbReference type="SAM" id="SignalP"/>
    </source>
</evidence>
<feature type="compositionally biased region" description="Basic and acidic residues" evidence="1">
    <location>
        <begin position="319"/>
        <end position="337"/>
    </location>
</feature>
<sequence length="337" mass="37996">MLCIPLTFLLSAVPLVLGQSVMDNVPKSAVWPASRGSPVHDTVLTSSDMSGILPGSQRMPLEFRGFLSGGRTSSGFDLETFTKNAVAEANRRAYNNRFVSSGFGGRTSVLGSRHYGHFSPPARPPVRQSQSDKIYPLDSYLRLNLPLTTSPSFNALPQLPLHPYVPENMAATRERNVQSNSLLDNTRNGFGGGSRSHKNIPWSEQSSFARVRPLLTTSEWPFKAFENNEDREASAENTRRNREFIAGHMRFSRPYSLNTEKPVSHTRLSLWEDDDAKENESSTLLFPKSRSWIYSKSAAWRPWNDLNKIDEPLYSPKWKAREPPQSKFKIDDRSGDF</sequence>
<evidence type="ECO:0000313" key="4">
    <source>
        <dbReference type="Proteomes" id="UP001608902"/>
    </source>
</evidence>
<proteinExistence type="predicted"/>
<dbReference type="Proteomes" id="UP001608902">
    <property type="component" value="Unassembled WGS sequence"/>
</dbReference>
<comment type="caution">
    <text evidence="3">The sequence shown here is derived from an EMBL/GenBank/DDBJ whole genome shotgun (WGS) entry which is preliminary data.</text>
</comment>
<organism evidence="3 4">
    <name type="scientific">Gnathostoma spinigerum</name>
    <dbReference type="NCBI Taxonomy" id="75299"/>
    <lineage>
        <taxon>Eukaryota</taxon>
        <taxon>Metazoa</taxon>
        <taxon>Ecdysozoa</taxon>
        <taxon>Nematoda</taxon>
        <taxon>Chromadorea</taxon>
        <taxon>Rhabditida</taxon>
        <taxon>Spirurina</taxon>
        <taxon>Gnathostomatomorpha</taxon>
        <taxon>Gnathostomatoidea</taxon>
        <taxon>Gnathostomatidae</taxon>
        <taxon>Gnathostoma</taxon>
    </lineage>
</organism>
<name>A0ABD6ECU9_9BILA</name>
<feature type="signal peptide" evidence="2">
    <location>
        <begin position="1"/>
        <end position="18"/>
    </location>
</feature>
<evidence type="ECO:0000256" key="1">
    <source>
        <dbReference type="SAM" id="MobiDB-lite"/>
    </source>
</evidence>
<protein>
    <submittedName>
        <fullName evidence="3">Uncharacterized protein</fullName>
    </submittedName>
</protein>
<reference evidence="3 4" key="1">
    <citation type="submission" date="2024-08" db="EMBL/GenBank/DDBJ databases">
        <title>Gnathostoma spinigerum genome.</title>
        <authorList>
            <person name="Gonzalez-Bertolin B."/>
            <person name="Monzon S."/>
            <person name="Zaballos A."/>
            <person name="Jimenez P."/>
            <person name="Dekumyoy P."/>
            <person name="Varona S."/>
            <person name="Cuesta I."/>
            <person name="Sumanam S."/>
            <person name="Adisakwattana P."/>
            <person name="Gasser R.B."/>
            <person name="Hernandez-Gonzalez A."/>
            <person name="Young N.D."/>
            <person name="Perteguer M.J."/>
        </authorList>
    </citation>
    <scope>NUCLEOTIDE SEQUENCE [LARGE SCALE GENOMIC DNA]</scope>
    <source>
        <strain evidence="3">AL3</strain>
        <tissue evidence="3">Liver</tissue>
    </source>
</reference>
<dbReference type="EMBL" id="JBGFUD010000497">
    <property type="protein sequence ID" value="MFH4974653.1"/>
    <property type="molecule type" value="Genomic_DNA"/>
</dbReference>